<dbReference type="EMBL" id="BOLY01000002">
    <property type="protein sequence ID" value="GIZ39458.1"/>
    <property type="molecule type" value="Genomic_DNA"/>
</dbReference>
<evidence type="ECO:0000313" key="3">
    <source>
        <dbReference type="Proteomes" id="UP000825890"/>
    </source>
</evidence>
<dbReference type="OrthoDB" id="3633855at2759"/>
<dbReference type="AlphaFoldDB" id="A0A9P3CAV6"/>
<gene>
    <name evidence="2" type="ORF">CKM354_000284000</name>
</gene>
<reference evidence="2 3" key="1">
    <citation type="submission" date="2021-01" db="EMBL/GenBank/DDBJ databases">
        <title>Cercospora kikuchii MAFF 305040 whole genome shotgun sequence.</title>
        <authorList>
            <person name="Kashiwa T."/>
            <person name="Suzuki T."/>
        </authorList>
    </citation>
    <scope>NUCLEOTIDE SEQUENCE [LARGE SCALE GENOMIC DNA]</scope>
    <source>
        <strain evidence="2 3">MAFF 305040</strain>
    </source>
</reference>
<organism evidence="2 3">
    <name type="scientific">Cercospora kikuchii</name>
    <dbReference type="NCBI Taxonomy" id="84275"/>
    <lineage>
        <taxon>Eukaryota</taxon>
        <taxon>Fungi</taxon>
        <taxon>Dikarya</taxon>
        <taxon>Ascomycota</taxon>
        <taxon>Pezizomycotina</taxon>
        <taxon>Dothideomycetes</taxon>
        <taxon>Dothideomycetidae</taxon>
        <taxon>Mycosphaerellales</taxon>
        <taxon>Mycosphaerellaceae</taxon>
        <taxon>Cercospora</taxon>
    </lineage>
</organism>
<protein>
    <submittedName>
        <fullName evidence="2">Uncharacterized protein</fullName>
    </submittedName>
</protein>
<proteinExistence type="predicted"/>
<dbReference type="Proteomes" id="UP000825890">
    <property type="component" value="Unassembled WGS sequence"/>
</dbReference>
<sequence>MVQVLGQDPTFDTYCRSNPDCTEALQCALSHEVTKIARQDGFRIDRRDKLDEKSVVPKMLKGSRMVAARTIAHTLQIRNATMPLAEGGDGKSQADAMDKTLGILVRMAEEDNWSHKKFKHAMEKSSEYYRDIYKDMKDPEARKAASKSTFMQGVIGYGVCTADPFICTLPPHKKEYLAKLINSNLEPHVLEEHDWLYRVMLATRQGGPTDVWKDFKMPDFKHKGQTKDRLQKFRDEFRNDALVNAESVKAIDPDRVYHLDNVFDPFFGRLRSFSVQLNDTLPIHAGLRDLGFRRFTVLNGTRHPLDAHYMRLPGDLRIEEGTPWRFLDMGRFNASFPVPEKLNTGAQKQVVGLPRLHTWFTDSRHSLLPSTLQQYAIPTKLRDRAEPSPVGEVSGDDDHTLDPQVLNNTESTNEALHWAGPTWWPPEPLMRELATGLYRDWAIFKESTVPNGFAKAVDDTLAHAVDGVAETMRVTRFPGTGASSVSKQVFQFLGERARDVALDAMNLPLVRALHLGTGHTSMVSTEPLTEASTGSLAIRFQDAHSLTDIKDTNAMSLFDHAASEGSNTFSWPRWAANSQEWQQEMKSWRSPSTRLMAGEAVETVTEAEDAILAGAIVREAETIAQPALQGVAGAGGVTAQMEARVAAAVGSEAARSGAWASQFALRWTGFAAKGIGAIGLLLIPVFIGLEFMGDCKRPERYTSEWKGKGTSKMPLVQPCTHASLTRYTSIYIPNSTTTVSTPASNTPSITLSEAVQTVFVQTVVATGLAHKIRVAGRSVQHIQSSADCLDPKTASLPDDLVWKPLDDGSKCWRAFPKECTREGKLDSLPTEDGFPVYCKDPNAITGHHKAMINNCYAHPQSQACQTIFLASFKSDSTPQVTTIVSKNMTMTTTIAYHNQTANVTPKATTSTVSCRDLRWDMPVGYTTTTKTGSPCPVRTPFECTEEWFHQNTNWLPKEVRAPRYCTEGDPTGHQRAWNDECIKEPGSKEKWSKKCKKQYIDPPKEE</sequence>
<name>A0A9P3CAV6_9PEZI</name>
<dbReference type="GeneID" id="68288415"/>
<feature type="region of interest" description="Disordered" evidence="1">
    <location>
        <begin position="986"/>
        <end position="1006"/>
    </location>
</feature>
<accession>A0A9P3CAV6</accession>
<evidence type="ECO:0000313" key="2">
    <source>
        <dbReference type="EMBL" id="GIZ39458.1"/>
    </source>
</evidence>
<keyword evidence="3" id="KW-1185">Reference proteome</keyword>
<evidence type="ECO:0000256" key="1">
    <source>
        <dbReference type="SAM" id="MobiDB-lite"/>
    </source>
</evidence>
<comment type="caution">
    <text evidence="2">The sequence shown here is derived from an EMBL/GenBank/DDBJ whole genome shotgun (WGS) entry which is preliminary data.</text>
</comment>
<dbReference type="RefSeq" id="XP_044653945.1">
    <property type="nucleotide sequence ID" value="XM_044798010.1"/>
</dbReference>